<feature type="compositionally biased region" description="Polar residues" evidence="2">
    <location>
        <begin position="2769"/>
        <end position="2779"/>
    </location>
</feature>
<keyword evidence="1" id="KW-0175">Coiled coil</keyword>
<feature type="compositionally biased region" description="Polar residues" evidence="2">
    <location>
        <begin position="2114"/>
        <end position="2123"/>
    </location>
</feature>
<feature type="compositionally biased region" description="Polar residues" evidence="2">
    <location>
        <begin position="2982"/>
        <end position="2995"/>
    </location>
</feature>
<feature type="region of interest" description="Disordered" evidence="2">
    <location>
        <begin position="4630"/>
        <end position="4650"/>
    </location>
</feature>
<feature type="region of interest" description="Disordered" evidence="2">
    <location>
        <begin position="1913"/>
        <end position="1960"/>
    </location>
</feature>
<feature type="compositionally biased region" description="Basic and acidic residues" evidence="2">
    <location>
        <begin position="149"/>
        <end position="171"/>
    </location>
</feature>
<feature type="region of interest" description="Disordered" evidence="2">
    <location>
        <begin position="4132"/>
        <end position="4228"/>
    </location>
</feature>
<feature type="compositionally biased region" description="Basic and acidic residues" evidence="2">
    <location>
        <begin position="754"/>
        <end position="767"/>
    </location>
</feature>
<feature type="compositionally biased region" description="Basic and acidic residues" evidence="2">
    <location>
        <begin position="1345"/>
        <end position="1373"/>
    </location>
</feature>
<feature type="region of interest" description="Disordered" evidence="2">
    <location>
        <begin position="1756"/>
        <end position="1786"/>
    </location>
</feature>
<feature type="coiled-coil region" evidence="1">
    <location>
        <begin position="1987"/>
        <end position="2014"/>
    </location>
</feature>
<feature type="compositionally biased region" description="Polar residues" evidence="2">
    <location>
        <begin position="2146"/>
        <end position="2161"/>
    </location>
</feature>
<feature type="region of interest" description="Disordered" evidence="2">
    <location>
        <begin position="936"/>
        <end position="1091"/>
    </location>
</feature>
<feature type="compositionally biased region" description="Polar residues" evidence="2">
    <location>
        <begin position="3087"/>
        <end position="3097"/>
    </location>
</feature>
<feature type="compositionally biased region" description="Polar residues" evidence="2">
    <location>
        <begin position="1586"/>
        <end position="1601"/>
    </location>
</feature>
<feature type="compositionally biased region" description="Acidic residues" evidence="2">
    <location>
        <begin position="3841"/>
        <end position="3850"/>
    </location>
</feature>
<feature type="region of interest" description="Disordered" evidence="2">
    <location>
        <begin position="1119"/>
        <end position="1159"/>
    </location>
</feature>
<gene>
    <name evidence="3" type="ORF">KP509_07G019100</name>
</gene>
<feature type="region of interest" description="Disordered" evidence="2">
    <location>
        <begin position="3616"/>
        <end position="3638"/>
    </location>
</feature>
<feature type="compositionally biased region" description="Basic and acidic residues" evidence="2">
    <location>
        <begin position="1241"/>
        <end position="1261"/>
    </location>
</feature>
<feature type="compositionally biased region" description="Basic and acidic residues" evidence="2">
    <location>
        <begin position="2729"/>
        <end position="2768"/>
    </location>
</feature>
<reference evidence="3" key="1">
    <citation type="submission" date="2021-08" db="EMBL/GenBank/DDBJ databases">
        <title>WGS assembly of Ceratopteris richardii.</title>
        <authorList>
            <person name="Marchant D.B."/>
            <person name="Chen G."/>
            <person name="Jenkins J."/>
            <person name="Shu S."/>
            <person name="Leebens-Mack J."/>
            <person name="Grimwood J."/>
            <person name="Schmutz J."/>
            <person name="Soltis P."/>
            <person name="Soltis D."/>
            <person name="Chen Z.-H."/>
        </authorList>
    </citation>
    <scope>NUCLEOTIDE SEQUENCE</scope>
    <source>
        <strain evidence="3">Whitten #5841</strain>
        <tissue evidence="3">Leaf</tissue>
    </source>
</reference>
<feature type="compositionally biased region" description="Acidic residues" evidence="2">
    <location>
        <begin position="2663"/>
        <end position="2674"/>
    </location>
</feature>
<feature type="compositionally biased region" description="Basic and acidic residues" evidence="2">
    <location>
        <begin position="2638"/>
        <end position="2654"/>
    </location>
</feature>
<feature type="compositionally biased region" description="Acidic residues" evidence="2">
    <location>
        <begin position="3034"/>
        <end position="3044"/>
    </location>
</feature>
<feature type="compositionally biased region" description="Basic and acidic residues" evidence="2">
    <location>
        <begin position="3764"/>
        <end position="3783"/>
    </location>
</feature>
<feature type="compositionally biased region" description="Basic and acidic residues" evidence="2">
    <location>
        <begin position="1693"/>
        <end position="1716"/>
    </location>
</feature>
<feature type="compositionally biased region" description="Basic and acidic residues" evidence="2">
    <location>
        <begin position="3676"/>
        <end position="3687"/>
    </location>
</feature>
<feature type="compositionally biased region" description="Basic and acidic residues" evidence="2">
    <location>
        <begin position="1913"/>
        <end position="1929"/>
    </location>
</feature>
<evidence type="ECO:0000313" key="4">
    <source>
        <dbReference type="Proteomes" id="UP000825935"/>
    </source>
</evidence>
<dbReference type="OMA" id="PHKITPQ"/>
<feature type="compositionally biased region" description="Polar residues" evidence="2">
    <location>
        <begin position="1384"/>
        <end position="1395"/>
    </location>
</feature>
<feature type="compositionally biased region" description="Basic and acidic residues" evidence="2">
    <location>
        <begin position="373"/>
        <end position="391"/>
    </location>
</feature>
<feature type="region of interest" description="Disordered" evidence="2">
    <location>
        <begin position="3676"/>
        <end position="3718"/>
    </location>
</feature>
<feature type="compositionally biased region" description="Basic and acidic residues" evidence="2">
    <location>
        <begin position="998"/>
        <end position="1012"/>
    </location>
</feature>
<evidence type="ECO:0000313" key="3">
    <source>
        <dbReference type="EMBL" id="KAH7432368.1"/>
    </source>
</evidence>
<feature type="region of interest" description="Disordered" evidence="2">
    <location>
        <begin position="2614"/>
        <end position="2800"/>
    </location>
</feature>
<feature type="compositionally biased region" description="Basic and acidic residues" evidence="2">
    <location>
        <begin position="4330"/>
        <end position="4359"/>
    </location>
</feature>
<feature type="region of interest" description="Disordered" evidence="2">
    <location>
        <begin position="2103"/>
        <end position="2176"/>
    </location>
</feature>
<evidence type="ECO:0000256" key="1">
    <source>
        <dbReference type="SAM" id="Coils"/>
    </source>
</evidence>
<feature type="coiled-coil region" evidence="1">
    <location>
        <begin position="1295"/>
        <end position="1332"/>
    </location>
</feature>
<feature type="compositionally biased region" description="Basic and acidic residues" evidence="2">
    <location>
        <begin position="1060"/>
        <end position="1075"/>
    </location>
</feature>
<feature type="compositionally biased region" description="Basic and acidic residues" evidence="2">
    <location>
        <begin position="1657"/>
        <end position="1666"/>
    </location>
</feature>
<feature type="region of interest" description="Disordered" evidence="2">
    <location>
        <begin position="371"/>
        <end position="401"/>
    </location>
</feature>
<feature type="region of interest" description="Disordered" evidence="2">
    <location>
        <begin position="3216"/>
        <end position="3239"/>
    </location>
</feature>
<feature type="region of interest" description="Disordered" evidence="2">
    <location>
        <begin position="3509"/>
        <end position="3533"/>
    </location>
</feature>
<feature type="region of interest" description="Disordered" evidence="2">
    <location>
        <begin position="1801"/>
        <end position="1898"/>
    </location>
</feature>
<feature type="compositionally biased region" description="Polar residues" evidence="2">
    <location>
        <begin position="3049"/>
        <end position="3064"/>
    </location>
</feature>
<feature type="compositionally biased region" description="Basic and acidic residues" evidence="2">
    <location>
        <begin position="1269"/>
        <end position="1284"/>
    </location>
</feature>
<feature type="compositionally biased region" description="Polar residues" evidence="2">
    <location>
        <begin position="938"/>
        <end position="970"/>
    </location>
</feature>
<feature type="region of interest" description="Disordered" evidence="2">
    <location>
        <begin position="1206"/>
        <end position="1284"/>
    </location>
</feature>
<feature type="compositionally biased region" description="Basic and acidic residues" evidence="2">
    <location>
        <begin position="2898"/>
        <end position="2908"/>
    </location>
</feature>
<organism evidence="3 4">
    <name type="scientific">Ceratopteris richardii</name>
    <name type="common">Triangle waterfern</name>
    <dbReference type="NCBI Taxonomy" id="49495"/>
    <lineage>
        <taxon>Eukaryota</taxon>
        <taxon>Viridiplantae</taxon>
        <taxon>Streptophyta</taxon>
        <taxon>Embryophyta</taxon>
        <taxon>Tracheophyta</taxon>
        <taxon>Polypodiopsida</taxon>
        <taxon>Polypodiidae</taxon>
        <taxon>Polypodiales</taxon>
        <taxon>Pteridineae</taxon>
        <taxon>Pteridaceae</taxon>
        <taxon>Parkerioideae</taxon>
        <taxon>Ceratopteris</taxon>
    </lineage>
</organism>
<feature type="compositionally biased region" description="Basic and acidic residues" evidence="2">
    <location>
        <begin position="4439"/>
        <end position="4461"/>
    </location>
</feature>
<feature type="compositionally biased region" description="Polar residues" evidence="2">
    <location>
        <begin position="392"/>
        <end position="401"/>
    </location>
</feature>
<feature type="region of interest" description="Disordered" evidence="2">
    <location>
        <begin position="2019"/>
        <end position="2040"/>
    </location>
</feature>
<evidence type="ECO:0000256" key="2">
    <source>
        <dbReference type="SAM" id="MobiDB-lite"/>
    </source>
</evidence>
<feature type="compositionally biased region" description="Polar residues" evidence="2">
    <location>
        <begin position="2626"/>
        <end position="2637"/>
    </location>
</feature>
<feature type="compositionally biased region" description="Low complexity" evidence="2">
    <location>
        <begin position="4640"/>
        <end position="4650"/>
    </location>
</feature>
<keyword evidence="4" id="KW-1185">Reference proteome</keyword>
<feature type="compositionally biased region" description="Polar residues" evidence="2">
    <location>
        <begin position="3016"/>
        <end position="3026"/>
    </location>
</feature>
<feature type="compositionally biased region" description="Basic and acidic residues" evidence="2">
    <location>
        <begin position="1506"/>
        <end position="1515"/>
    </location>
</feature>
<feature type="region of interest" description="Disordered" evidence="2">
    <location>
        <begin position="734"/>
        <end position="767"/>
    </location>
</feature>
<feature type="compositionally biased region" description="Basic and acidic residues" evidence="2">
    <location>
        <begin position="4249"/>
        <end position="4273"/>
    </location>
</feature>
<protein>
    <submittedName>
        <fullName evidence="3">Uncharacterized protein</fullName>
    </submittedName>
</protein>
<feature type="region of interest" description="Disordered" evidence="2">
    <location>
        <begin position="4321"/>
        <end position="4371"/>
    </location>
</feature>
<feature type="region of interest" description="Disordered" evidence="2">
    <location>
        <begin position="149"/>
        <end position="194"/>
    </location>
</feature>
<feature type="compositionally biased region" description="Polar residues" evidence="2">
    <location>
        <begin position="1611"/>
        <end position="1625"/>
    </location>
</feature>
<proteinExistence type="predicted"/>
<feature type="region of interest" description="Disordered" evidence="2">
    <location>
        <begin position="2864"/>
        <end position="3183"/>
    </location>
</feature>
<feature type="region of interest" description="Disordered" evidence="2">
    <location>
        <begin position="66"/>
        <end position="112"/>
    </location>
</feature>
<feature type="region of interest" description="Disordered" evidence="2">
    <location>
        <begin position="4496"/>
        <end position="4515"/>
    </location>
</feature>
<name>A0A8T2UCG8_CERRI</name>
<accession>A0A8T2UCG8</accession>
<dbReference type="Proteomes" id="UP000825935">
    <property type="component" value="Chromosome 7"/>
</dbReference>
<feature type="region of interest" description="Disordered" evidence="2">
    <location>
        <begin position="3757"/>
        <end position="3784"/>
    </location>
</feature>
<feature type="compositionally biased region" description="Polar residues" evidence="2">
    <location>
        <begin position="1024"/>
        <end position="1054"/>
    </location>
</feature>
<feature type="region of interest" description="Disordered" evidence="2">
    <location>
        <begin position="4404"/>
        <end position="4461"/>
    </location>
</feature>
<feature type="compositionally biased region" description="Basic and acidic residues" evidence="2">
    <location>
        <begin position="1150"/>
        <end position="1159"/>
    </location>
</feature>
<feature type="compositionally biased region" description="Basic and acidic residues" evidence="2">
    <location>
        <begin position="88"/>
        <end position="98"/>
    </location>
</feature>
<feature type="compositionally biased region" description="Polar residues" evidence="2">
    <location>
        <begin position="2689"/>
        <end position="2700"/>
    </location>
</feature>
<feature type="region of interest" description="Disordered" evidence="2">
    <location>
        <begin position="1333"/>
        <end position="1412"/>
    </location>
</feature>
<sequence length="4650" mass="522882">MNGADEDHRRLECEVRKLEMEKPVAVVPDSQQCTSVESVVERAPAIEDCREEASEQADNTFSYKIDDGSSIEIQKKEADDNGPGIEGPEGKKHEHGKLEFNNAVLDKKDYPKEKPDQFCSDLDNYEHTTTEMCHIEKPYECPEFLKDQDREQGRSMEQLAEEHKQTHKQNELEGEGQEINAPPTEENPQQEEPNLDYASIVCNKAKDEEPAMSSKLVEREQLQKHDYAIDDFPICNENIGTDSLESTMDLEESFTDTATNEESCEEMTDERLHDSMHEECTRSHIKEEIINIEEAGECRKSRSCYEEVYPEEEMNQAHDRTVRHEYSTMETQENKMDVGKSEVVSTAQKEQECQEEEVGKQLHIDTICEVETTEARSTEGEKLDGESEARDTTLNTEEGQQIESAHHGSSLCLQVSDTHQPENEPGVRGVQKGSLTIHNDCESTQGTFYPELDRGATSEQHHLHSDEIEKQKLEVEEAGAKTILSDEKSQYLQEQTTHSQDICGAGQVLPAIMESGLDKPTHQVPESDLIILRADPCLTSNNTLIEENVTDTLEDAKKIDSQVEIDDLDKDWVYLEEKSEQAEITSVCKCQIDSVTINEHEEYQIVDKNIGDMSATTLELQNLETKPIIEQKEFLEQQIKSFSGSNLEQPMVTELEVDRIYIPEKSERERDMSLQIDQDHMQSADTGKFDQFQIRGQEVQGNALQCSTVQQHGSVSTEPTLEEPTVNSLIAEVKSEEGSLEHPTATDTAVERIPVAEKKEEQEDKSQRAVEGILWSATADNTHLIGMGEPQVENIKVHEDNGGCTSELQQLESHIVYKENENQSADTSLDNEVATASEIAKQTENACQANKLDHIDRGITCEIIGSISAANELKLQESALPMLEPHEESRDKVSPDKDEFKDCNIQKNTLYDHASEYPCERKTCVQTETEKLEIVEPETNNLIENKGSLKQQAESSSGNGLEQPITTQPELETIPLTEREEEQEKTTQIDQGYIQSAEVEKMDVNETERTESENSAFFMESESQDNGLEQLESTIINTENENISSVKTASSLDVPTSDACPDKKEPQDEKHHQDDTFECQTENESQEHKFILNDTSTINNESSSVENQHRLEELTVNTTTTDEDLHMEEERHQESNEACLQESIVSSTSLEKDEAKEDSVQHDILHVENCSAYKDHKEFYLENVSYKQHTSSSSATEVCIEERGINSIIPDNKEPEEESVHNVTTDGEERQNLNQQTENSRGTESEQPTEKELEQERKPLTETEEEQEEITHQIDEGGVKLEEAERIDDFITEELDAENIALREKESHKDELEQLQSDIICAEKENTAVEIKLDLDMPTVSDNSPAKKDSKGKEADATHQEEKESQANKHDSSPFETEIEGYECSNTDESIVSDSHNTDSAESHAGNLQGVDQEVKNNVQYIERCIQQEPETIRTKSVSEEHLRTVLEDLKTEFEKGEPQIEEETLDRAQKYSDETDKQHDFCTQQNLNQIGSDTECQAHIQNSDENEKYTESQDHMQNFEICTVNSTGPDEEEPKEEENNQAETSDGNIIGKGNEITFGQTHENLGEPSANIVASVEGSTKERQCANSTLSEDTVNQGNRADQIDLVKSSAASELTLQEPTKNSVDLEEDSMQEKPHEDDDGCVCQEEQRTNLSRTEMDEHDGKDSQVAGGILDKINEHQGEMPENQLDKSNVTDEHNADPDGCPTKDLKGEDQEVKNNVQDIERCIQQESEIPETVPTRSVSEGQRADLEDLTAKFEKGTPQVEGDTLAQEQKSSEEIPEQEDAVTQIKASVEYKMENFESKEEEKGNTVSENDCVQEPEYNDVNSVSCDRDVMETGDPSTETEIPETVPTRSVSEGQRADLEDLTAKFEKGTPHVEGDTLAQEQKSSEEIPEQEDAVTQIKASVEYKMEKFESKEEEKGNTVRENDCVQEPEYNDVNSASCDRDVMETGDPSAETFAPHKTCQEGLLEKPDEDTAVEEHTADTIANAIVKLDEEELEVNEIQQKRELQLETEPEQANAALDLHDNTVTETTENETETPDVEELLIEVNIENDTKVLEVKGSGSESTELDTQDCKLQSEAFQTEQQTRDVLESMKDVLDAEDETVEEHDSCTPENTNQSGTDAECQAHKPNSDENERYTECQDHAQNSEVRTVHSTASDQEVTEEEHNNQEESLYGNIVSEGTEATFAETHQNLGEPSGNIIASEEGSIKETQCADSAVREDTIHQESRVDQIGLGTACEENDKSCVASELTLQEQTKHSIDLEEESEQEKIHEDDDGSVCQTEQRTNVSEIDEYFKKDPQVTVVNLDEGNEYQTEKPDQEVKDNVQDIEICIQQEPETPETFPTRSVSEEHLRTVLEDSTTKFENGKPQVADDTLDTEQQYLEEIPEQKQVAATQSEIERREEEKGNILGENKCLQETEYTDIISSSCDKDVMETGDPSVETVTLYENCQGGLHQQLDEDTAFEENMTNTIENVTLKLDKDELEVNKIQQDREVDLQIEPEQAHAELVFHENTVTEIAVDETEKLNVEELFVSVTNTESDVKIGEVQGSASEITEGGEEDCKDEAFCTEQQTRNSLESMKYELEAKDLTVQKHDLCTQENVNQVGTDTEFQVHEQSADENETSTKCQAHIQSSVENERDAECQDHAQKPEEFTTNSSARDEEESKEEENNQEDSLNKSIISKETESTFAETDQNLGKPSSDIVQPEEEGSIKEKQCADSVLGEGTAHQESRPDQIDLSIVHEESKEEKSNQEENLIRNIVSKETETTFAETDQNLGEPSGDMIASEEEGSIKEKQYTDGVDRIDLSIVCEEESKEEESNQGMSLNRNIASKEIALTETGQKLGELSADIVTSEEDGFIKEKQCSDSIMSEGTAHRGNSDDQIDLSIVCEEESKEEESNQDERLERSFISTETDQYIAEPSVDIPAFEEEGSFREKQFSHSVLSEGTAHKESTAGQTDLSIVCEEESKEESSQEEGLSRNVVSEETQTDQNLGKPSADIVAFEEDGSIKEKQCTDSVVSQGTAHQESRADEIDLSMEEESSQEESLNRNIVSEETGTDQNLGEPSVDIIASEEEESIKEKPCTDSVVSEGSGTAHQETRADQIDMSIVCEESSREEESNQSLNRNTVSKETETTFAEIDQNLGEPSADIAASEEEGLVKEKQDIDSALSEGTAHQESRTDQIDLSIVCEENSKIEKSNQEEILDRNIVREEAETTFETDQSFGEPSANIVASEEEGSIEKQCADGVVNEDTVHLQNGQDQIDLSIACEEDKKSCTASEHNLREPIEHGINLAEESVQEKIHEDDDAGASQEEQRISLLKSEVDTHGAGDPQVIDVITDKDKCQGGEPDRHTDKSIVLDADPAECIAGNLQEDHEVKDNIHDFQRCIQQEPECISISSVSDEHLRTILENSVTKIEKGEPQVGEDILDKEQKCSEEILEQNQDERTQIGDLERKEECTGEMVDDEECVQEPGSTSHDENVVQIEDPMVETVTVHKSCQEVHQQIDADTPCKGHTTNTIENENAKPDEEDLEVDEIQQEREINVQTEPEQAHVKLVFCEDTVDEPTENETGKLDVETPCVTSIKEQEIHIHENCQQLLHAGKETTETSIENLFGREGSVPESTDLDTEDSKVQSDDFCTEEETRNAIGAMKHDLDTNDEIVEEHDVCTQEHLNLEVDTDGQEHKQSPDENQEISMSVETGEEQLEADGSGAESITMQEKQEDQVHMMVQIHGMKTETTQQEDDKVGDHVENWSRQAELNQMQTRNDDIEQSDYHTEKDIKELNIGKPPTESIIYDIATHEDSNIQNDVESNIKTQHDSDYLDEPNMGKKGVAQVIGGEIEGAQEEDDDNVLEGYKQTGSTSESEKLELEIKELEAECATVEPYQSHEVPPCQKEPLVELKEEEQQGKIDNTEEEKPCQEHYLSSIQKEYEPHTSTIESNQENLRMRELDAKNVEIDTMNTQKGPCQINDDPEKLLENPSDKLQLAEPECNVNLSKVDHFEDCGEQVTRSIEDEIKREAAEIKITGYSDEKLDQSDNSPTYVQQATTPAEYEIQTPEVKDPVLHLVLSNIEEQQKPDEDWHGNECEQSIKVCENDSPDLFDINFDNKEQKICYTERASKEQSGEVQEGIFLDERKDEHNEECDQMQSTTALEENAHGSLDDAMNKLEVKHQEPAATEASEKRKDSQDYVSDSIDKMNMHEIDNLDAIRLEESEERDKTPDGLENEKDTEIRISELIMLNKLEVDDALLEQNKEYKPEDNDHGPVESSRHIDRNNIADSEENQAVELGMEVPDISHYEGKMPGIKIPEKAVAECTAVEEGEKCQEGYANSDDNGHATKDNIAESAKNEREEPLDEWGKQDTDAQASEPTILKKPGFEAISFEQNEECGQERDDCGQIEHIGILERKSTAESAEIEADEPKRMELPNVEQCETKTPAVVIQEKSEREYIMTEENGETRDESDQVECGKLEGEMQIMEHVVDEPRKYEVERSTAQLDNVLAETGSQEGKPENRSDTQVDEIMESEANKHESGGIYEEKRCLAGITDIGDGEKQEFKVLQTEAVTPDKIESQKENLAIDELISYTPADTTNTNPPLIDETEHHPEKPEKILSDNAKEMVGKFPAEAEVIIVAEARPQPEAEAKQVEAAQQPLMKN</sequence>
<feature type="compositionally biased region" description="Low complexity" evidence="2">
    <location>
        <begin position="182"/>
        <end position="192"/>
    </location>
</feature>
<feature type="compositionally biased region" description="Basic and acidic residues" evidence="2">
    <location>
        <begin position="4152"/>
        <end position="4228"/>
    </location>
</feature>
<feature type="compositionally biased region" description="Basic and acidic residues" evidence="2">
    <location>
        <begin position="2127"/>
        <end position="2145"/>
    </location>
</feature>
<feature type="region of interest" description="Disordered" evidence="2">
    <location>
        <begin position="1498"/>
        <end position="1716"/>
    </location>
</feature>
<feature type="compositionally biased region" description="Basic and acidic residues" evidence="2">
    <location>
        <begin position="1860"/>
        <end position="1880"/>
    </location>
</feature>
<comment type="caution">
    <text evidence="3">The sequence shown here is derived from an EMBL/GenBank/DDBJ whole genome shotgun (WGS) entry which is preliminary data.</text>
</comment>
<dbReference type="EMBL" id="CM035412">
    <property type="protein sequence ID" value="KAH7432368.1"/>
    <property type="molecule type" value="Genomic_DNA"/>
</dbReference>
<feature type="region of interest" description="Disordered" evidence="2">
    <location>
        <begin position="3840"/>
        <end position="3865"/>
    </location>
</feature>
<feature type="region of interest" description="Disordered" evidence="2">
    <location>
        <begin position="4248"/>
        <end position="4282"/>
    </location>
</feature>
<feature type="region of interest" description="Disordered" evidence="2">
    <location>
        <begin position="4578"/>
        <end position="4601"/>
    </location>
</feature>
<feature type="compositionally biased region" description="Acidic residues" evidence="2">
    <location>
        <begin position="1530"/>
        <end position="1541"/>
    </location>
</feature>